<proteinExistence type="predicted"/>
<gene>
    <name evidence="6" type="ORF">LGLO00237_LOCUS30498</name>
</gene>
<sequence>MGMMLSIPSTVLSPFQPFTLWNMDQVWKLVHRYEKLTNKSFGTAYACSKPTLAKMLKEEDHTIEAIWEELVRQEAKEKKMSVKHALATTENINALAFISGLFIIAKGTIKRKVSHAYKIFDFNKNGDLSLQELIIMFQACAKGLCTLTGHPVTVSLKRDMDILARRWFRDADENKDRRLTLREIIRMLARCPEIRLVLQIFSDEKLLIRKSRRRAERKTATSPYMRKESILSTPNLLKFPSIKRGSTRRTTSSKRYSTAAYTHSEPRLPSSAPGLQDNTVNSAGPSSPMWASPGSPLSPSSPSEGGKAWRRMSTLMSTTILPAMKEKQQKEQRNNDNNIRTMDDKWDDTTTPEPKDKKEKEEMRRRQWLANLIAKKLEREDKIAQRPCKITQKTAPPKKKLSREERLRKCVSVKAFGPRSLARAEEGCVPIPDEDHLHSLRLWRIYAETEQHVMDEGKGQNVSYRPIYTVPVIIKLCQKEQAKSTPTLMRTFRDFLRFLYPDKNAMTDPMLTRVEELAKLTNMNSKFVKALYDEFLACDHDFEAEVDLHTYLSYLGTKPRFRAYYNTVRLFLKSQEKKKVQFPEAAAHLFAFSKTSQDVLRLQFQKGFTMAAPLNRTLLEGYQNAFKKYDHDGGGTISHDEMEEHLMSIQSLKMSQKELRALFKEMDTNGDGEVDWKEFVNFHRQFIDSADRVTCAIRDFDKICYDLHQRVKTWEQAQRIKTKMKRELASREGKQQKGAGAGAARVGSILGNEFAVLPEVVAAS</sequence>
<dbReference type="PROSITE" id="PS50222">
    <property type="entry name" value="EF_HAND_2"/>
    <property type="match status" value="3"/>
</dbReference>
<feature type="compositionally biased region" description="Basic and acidic residues" evidence="4">
    <location>
        <begin position="341"/>
        <end position="363"/>
    </location>
</feature>
<evidence type="ECO:0000259" key="5">
    <source>
        <dbReference type="PROSITE" id="PS50222"/>
    </source>
</evidence>
<reference evidence="6" key="1">
    <citation type="submission" date="2021-01" db="EMBL/GenBank/DDBJ databases">
        <authorList>
            <person name="Corre E."/>
            <person name="Pelletier E."/>
            <person name="Niang G."/>
            <person name="Scheremetjew M."/>
            <person name="Finn R."/>
            <person name="Kale V."/>
            <person name="Holt S."/>
            <person name="Cochrane G."/>
            <person name="Meng A."/>
            <person name="Brown T."/>
            <person name="Cohen L."/>
        </authorList>
    </citation>
    <scope>NUCLEOTIDE SEQUENCE</scope>
    <source>
        <strain evidence="6">CCCM811</strain>
    </source>
</reference>
<dbReference type="EMBL" id="HBIV01043451">
    <property type="protein sequence ID" value="CAE0678716.1"/>
    <property type="molecule type" value="Transcribed_RNA"/>
</dbReference>
<feature type="region of interest" description="Disordered" evidence="4">
    <location>
        <begin position="242"/>
        <end position="308"/>
    </location>
</feature>
<dbReference type="InterPro" id="IPR018247">
    <property type="entry name" value="EF_Hand_1_Ca_BS"/>
</dbReference>
<feature type="domain" description="EF-hand" evidence="5">
    <location>
        <begin position="108"/>
        <end position="143"/>
    </location>
</feature>
<name>A0A7S3ZBZ9_9EUKA</name>
<dbReference type="InterPro" id="IPR011992">
    <property type="entry name" value="EF-hand-dom_pair"/>
</dbReference>
<dbReference type="SMART" id="SM00054">
    <property type="entry name" value="EFh"/>
    <property type="match status" value="4"/>
</dbReference>
<feature type="compositionally biased region" description="Polar residues" evidence="4">
    <location>
        <begin position="276"/>
        <end position="285"/>
    </location>
</feature>
<evidence type="ECO:0000313" key="6">
    <source>
        <dbReference type="EMBL" id="CAE0678716.1"/>
    </source>
</evidence>
<evidence type="ECO:0000256" key="1">
    <source>
        <dbReference type="ARBA" id="ARBA00022723"/>
    </source>
</evidence>
<dbReference type="PROSITE" id="PS00018">
    <property type="entry name" value="EF_HAND_1"/>
    <property type="match status" value="4"/>
</dbReference>
<organism evidence="6">
    <name type="scientific">Lotharella globosa</name>
    <dbReference type="NCBI Taxonomy" id="91324"/>
    <lineage>
        <taxon>Eukaryota</taxon>
        <taxon>Sar</taxon>
        <taxon>Rhizaria</taxon>
        <taxon>Cercozoa</taxon>
        <taxon>Chlorarachniophyceae</taxon>
        <taxon>Lotharella</taxon>
    </lineage>
</organism>
<keyword evidence="2" id="KW-0677">Repeat</keyword>
<feature type="region of interest" description="Disordered" evidence="4">
    <location>
        <begin position="321"/>
        <end position="363"/>
    </location>
</feature>
<evidence type="ECO:0000256" key="3">
    <source>
        <dbReference type="ARBA" id="ARBA00022837"/>
    </source>
</evidence>
<dbReference type="SUPFAM" id="SSF47473">
    <property type="entry name" value="EF-hand"/>
    <property type="match status" value="1"/>
</dbReference>
<accession>A0A7S3ZBZ9</accession>
<evidence type="ECO:0000256" key="4">
    <source>
        <dbReference type="SAM" id="MobiDB-lite"/>
    </source>
</evidence>
<feature type="compositionally biased region" description="Low complexity" evidence="4">
    <location>
        <begin position="292"/>
        <end position="306"/>
    </location>
</feature>
<dbReference type="InterPro" id="IPR002048">
    <property type="entry name" value="EF_hand_dom"/>
</dbReference>
<keyword evidence="3" id="KW-0106">Calcium</keyword>
<dbReference type="InterPro" id="IPR028846">
    <property type="entry name" value="Recoverin"/>
</dbReference>
<evidence type="ECO:0000256" key="2">
    <source>
        <dbReference type="ARBA" id="ARBA00022737"/>
    </source>
</evidence>
<feature type="compositionally biased region" description="Low complexity" evidence="4">
    <location>
        <begin position="248"/>
        <end position="262"/>
    </location>
</feature>
<feature type="domain" description="EF-hand" evidence="5">
    <location>
        <begin position="617"/>
        <end position="652"/>
    </location>
</feature>
<protein>
    <recommendedName>
        <fullName evidence="5">EF-hand domain-containing protein</fullName>
    </recommendedName>
</protein>
<dbReference type="GO" id="GO:0005509">
    <property type="term" value="F:calcium ion binding"/>
    <property type="evidence" value="ECO:0007669"/>
    <property type="project" value="InterPro"/>
</dbReference>
<dbReference type="Gene3D" id="1.10.238.10">
    <property type="entry name" value="EF-hand"/>
    <property type="match status" value="2"/>
</dbReference>
<dbReference type="AlphaFoldDB" id="A0A7S3ZBZ9"/>
<feature type="compositionally biased region" description="Basic and acidic residues" evidence="4">
    <location>
        <begin position="324"/>
        <end position="334"/>
    </location>
</feature>
<dbReference type="Pfam" id="PF13499">
    <property type="entry name" value="EF-hand_7"/>
    <property type="match status" value="1"/>
</dbReference>
<dbReference type="CDD" id="cd00051">
    <property type="entry name" value="EFh"/>
    <property type="match status" value="1"/>
</dbReference>
<dbReference type="PANTHER" id="PTHR23055">
    <property type="entry name" value="CALCIUM BINDING PROTEINS"/>
    <property type="match status" value="1"/>
</dbReference>
<keyword evidence="1" id="KW-0479">Metal-binding</keyword>
<feature type="domain" description="EF-hand" evidence="5">
    <location>
        <begin position="654"/>
        <end position="689"/>
    </location>
</feature>